<evidence type="ECO:0000313" key="4">
    <source>
        <dbReference type="Proteomes" id="UP000320184"/>
    </source>
</evidence>
<name>A0A538SHX4_UNCEI</name>
<gene>
    <name evidence="3" type="ORF">E6K73_06995</name>
</gene>
<accession>A0A538SHX4</accession>
<dbReference type="AlphaFoldDB" id="A0A538SHX4"/>
<dbReference type="Proteomes" id="UP000320184">
    <property type="component" value="Unassembled WGS sequence"/>
</dbReference>
<evidence type="ECO:0000313" key="3">
    <source>
        <dbReference type="EMBL" id="TMQ50958.1"/>
    </source>
</evidence>
<dbReference type="InterPro" id="IPR016161">
    <property type="entry name" value="Ald_DH/histidinol_DH"/>
</dbReference>
<evidence type="ECO:0000256" key="1">
    <source>
        <dbReference type="ARBA" id="ARBA00023002"/>
    </source>
</evidence>
<protein>
    <submittedName>
        <fullName evidence="3">Aldehyde dehydrogenase</fullName>
    </submittedName>
</protein>
<dbReference type="GO" id="GO:0016620">
    <property type="term" value="F:oxidoreductase activity, acting on the aldehyde or oxo group of donors, NAD or NADP as acceptor"/>
    <property type="evidence" value="ECO:0007669"/>
    <property type="project" value="InterPro"/>
</dbReference>
<dbReference type="Gene3D" id="3.40.605.10">
    <property type="entry name" value="Aldehyde Dehydrogenase, Chain A, domain 1"/>
    <property type="match status" value="1"/>
</dbReference>
<proteinExistence type="predicted"/>
<dbReference type="EMBL" id="VBOT01000086">
    <property type="protein sequence ID" value="TMQ50958.1"/>
    <property type="molecule type" value="Genomic_DNA"/>
</dbReference>
<dbReference type="InterPro" id="IPR016162">
    <property type="entry name" value="Ald_DH_N"/>
</dbReference>
<evidence type="ECO:0000259" key="2">
    <source>
        <dbReference type="Pfam" id="PF00171"/>
    </source>
</evidence>
<dbReference type="InterPro" id="IPR016163">
    <property type="entry name" value="Ald_DH_C"/>
</dbReference>
<keyword evidence="1" id="KW-0560">Oxidoreductase</keyword>
<dbReference type="PANTHER" id="PTHR11699">
    <property type="entry name" value="ALDEHYDE DEHYDROGENASE-RELATED"/>
    <property type="match status" value="1"/>
</dbReference>
<dbReference type="Pfam" id="PF00171">
    <property type="entry name" value="Aldedh"/>
    <property type="match status" value="1"/>
</dbReference>
<comment type="caution">
    <text evidence="3">The sequence shown here is derived from an EMBL/GenBank/DDBJ whole genome shotgun (WGS) entry which is preliminary data.</text>
</comment>
<sequence length="480" mass="51991">MSAGPTPRSTAAGPGESSVLRDVISPVTGTVLGSVRLAGPLEIQRLLRERAGDTAPLDRREVLDFLHRLKEQLLAHQRELIRTTIFETGFITADSREIVTAAIEFLADFETYAEDQAGPPTRVPHSYAGKSSREMLITHRPYRWIAAVVPQNASLTLGITIIASALYAGSRVLLRPSLQCGCTGALLAELVERSEPPGSSVLIVNCLATDFLDACYTAEQVDVIHYIGSNQFALPVLMDAYAARKLCLLDGQGNGMLYLDETFPIEHAVDIVTCGATRFNGETCTSVNGVLIQQEIYEPVRDALVDVFGALRVGDPTFPETEIGPMFSREQAAGLARALRAGSHMRLLCGGSAEGAYLAPAIVEGVARDDLLVRQGLFGPALWIQPVRDGELFDWLRANQFPLGDAILSTRPELVRAFAAQSRAARICVNEDPSVESMFEPWGGYPPSGLNPVSIWIDKYRQAFQLDGRLGLDRADGAAA</sequence>
<dbReference type="SUPFAM" id="SSF53720">
    <property type="entry name" value="ALDH-like"/>
    <property type="match status" value="1"/>
</dbReference>
<organism evidence="3 4">
    <name type="scientific">Eiseniibacteriota bacterium</name>
    <dbReference type="NCBI Taxonomy" id="2212470"/>
    <lineage>
        <taxon>Bacteria</taxon>
        <taxon>Candidatus Eiseniibacteriota</taxon>
    </lineage>
</organism>
<dbReference type="InterPro" id="IPR015590">
    <property type="entry name" value="Aldehyde_DH_dom"/>
</dbReference>
<dbReference type="Gene3D" id="3.40.309.10">
    <property type="entry name" value="Aldehyde Dehydrogenase, Chain A, domain 2"/>
    <property type="match status" value="1"/>
</dbReference>
<feature type="domain" description="Aldehyde dehydrogenase" evidence="2">
    <location>
        <begin position="21"/>
        <end position="451"/>
    </location>
</feature>
<reference evidence="3 4" key="1">
    <citation type="journal article" date="2019" name="Nat. Microbiol.">
        <title>Mediterranean grassland soil C-N compound turnover is dependent on rainfall and depth, and is mediated by genomically divergent microorganisms.</title>
        <authorList>
            <person name="Diamond S."/>
            <person name="Andeer P.F."/>
            <person name="Li Z."/>
            <person name="Crits-Christoph A."/>
            <person name="Burstein D."/>
            <person name="Anantharaman K."/>
            <person name="Lane K.R."/>
            <person name="Thomas B.C."/>
            <person name="Pan C."/>
            <person name="Northen T.R."/>
            <person name="Banfield J.F."/>
        </authorList>
    </citation>
    <scope>NUCLEOTIDE SEQUENCE [LARGE SCALE GENOMIC DNA]</scope>
    <source>
        <strain evidence="3">WS_3</strain>
    </source>
</reference>